<evidence type="ECO:0000256" key="2">
    <source>
        <dbReference type="ARBA" id="ARBA00022448"/>
    </source>
</evidence>
<dbReference type="EMBL" id="JBBPBN010000183">
    <property type="protein sequence ID" value="KAK8973560.1"/>
    <property type="molecule type" value="Genomic_DNA"/>
</dbReference>
<organism evidence="6 7">
    <name type="scientific">Hibiscus sabdariffa</name>
    <name type="common">roselle</name>
    <dbReference type="NCBI Taxonomy" id="183260"/>
    <lineage>
        <taxon>Eukaryota</taxon>
        <taxon>Viridiplantae</taxon>
        <taxon>Streptophyta</taxon>
        <taxon>Embryophyta</taxon>
        <taxon>Tracheophyta</taxon>
        <taxon>Spermatophyta</taxon>
        <taxon>Magnoliopsida</taxon>
        <taxon>eudicotyledons</taxon>
        <taxon>Gunneridae</taxon>
        <taxon>Pentapetalae</taxon>
        <taxon>rosids</taxon>
        <taxon>malvids</taxon>
        <taxon>Malvales</taxon>
        <taxon>Malvaceae</taxon>
        <taxon>Malvoideae</taxon>
        <taxon>Hibiscus</taxon>
    </lineage>
</organism>
<keyword evidence="4" id="KW-0677">Repeat</keyword>
<dbReference type="InterPro" id="IPR002067">
    <property type="entry name" value="MCP"/>
</dbReference>
<dbReference type="Gene3D" id="1.50.40.10">
    <property type="entry name" value="Mitochondrial carrier domain"/>
    <property type="match status" value="1"/>
</dbReference>
<sequence>MHSTVRACGATGDLSMVPSTTSSVCIQAPAEQGFTSFVIDFLMGGVSADVSKKVAAPIERVKILIQNQDEILVLALELDLLR</sequence>
<dbReference type="Proteomes" id="UP001396334">
    <property type="component" value="Unassembled WGS sequence"/>
</dbReference>
<evidence type="ECO:0000256" key="5">
    <source>
        <dbReference type="ARBA" id="ARBA00023136"/>
    </source>
</evidence>
<dbReference type="PRINTS" id="PR00926">
    <property type="entry name" value="MITOCARRIER"/>
</dbReference>
<evidence type="ECO:0008006" key="8">
    <source>
        <dbReference type="Google" id="ProtNLM"/>
    </source>
</evidence>
<evidence type="ECO:0000313" key="7">
    <source>
        <dbReference type="Proteomes" id="UP001396334"/>
    </source>
</evidence>
<proteinExistence type="predicted"/>
<accession>A0ABR2NC03</accession>
<dbReference type="InterPro" id="IPR018108">
    <property type="entry name" value="MCP_transmembrane"/>
</dbReference>
<comment type="subcellular location">
    <subcellularLocation>
        <location evidence="1">Membrane</location>
        <topology evidence="1">Multi-pass membrane protein</topology>
    </subcellularLocation>
</comment>
<keyword evidence="3" id="KW-0812">Transmembrane</keyword>
<dbReference type="Pfam" id="PF00153">
    <property type="entry name" value="Mito_carr"/>
    <property type="match status" value="1"/>
</dbReference>
<evidence type="ECO:0000256" key="3">
    <source>
        <dbReference type="ARBA" id="ARBA00022692"/>
    </source>
</evidence>
<dbReference type="SUPFAM" id="SSF103506">
    <property type="entry name" value="Mitochondrial carrier"/>
    <property type="match status" value="1"/>
</dbReference>
<keyword evidence="5" id="KW-0472">Membrane</keyword>
<protein>
    <recommendedName>
        <fullName evidence="8">ADP/ATP translocase</fullName>
    </recommendedName>
</protein>
<gene>
    <name evidence="6" type="ORF">V6N11_030750</name>
</gene>
<evidence type="ECO:0000313" key="6">
    <source>
        <dbReference type="EMBL" id="KAK8973560.1"/>
    </source>
</evidence>
<reference evidence="6 7" key="1">
    <citation type="journal article" date="2024" name="G3 (Bethesda)">
        <title>Genome assembly of Hibiscus sabdariffa L. provides insights into metabolisms of medicinal natural products.</title>
        <authorList>
            <person name="Kim T."/>
        </authorList>
    </citation>
    <scope>NUCLEOTIDE SEQUENCE [LARGE SCALE GENOMIC DNA]</scope>
    <source>
        <strain evidence="6">TK-2024</strain>
        <tissue evidence="6">Old leaves</tissue>
    </source>
</reference>
<evidence type="ECO:0000256" key="4">
    <source>
        <dbReference type="ARBA" id="ARBA00022737"/>
    </source>
</evidence>
<dbReference type="InterPro" id="IPR023395">
    <property type="entry name" value="MCP_dom_sf"/>
</dbReference>
<comment type="caution">
    <text evidence="6">The sequence shown here is derived from an EMBL/GenBank/DDBJ whole genome shotgun (WGS) entry which is preliminary data.</text>
</comment>
<keyword evidence="2" id="KW-0813">Transport</keyword>
<name>A0ABR2NC03_9ROSI</name>
<evidence type="ECO:0000256" key="1">
    <source>
        <dbReference type="ARBA" id="ARBA00004141"/>
    </source>
</evidence>
<keyword evidence="7" id="KW-1185">Reference proteome</keyword>